<evidence type="ECO:0000313" key="2">
    <source>
        <dbReference type="EMBL" id="EJD32331.1"/>
    </source>
</evidence>
<dbReference type="EMBL" id="JH689077">
    <property type="protein sequence ID" value="EJD32331.1"/>
    <property type="molecule type" value="Genomic_DNA"/>
</dbReference>
<reference evidence="3" key="1">
    <citation type="journal article" date="2012" name="Science">
        <title>The Paleozoic origin of enzymatic lignin decomposition reconstructed from 31 fungal genomes.</title>
        <authorList>
            <person name="Floudas D."/>
            <person name="Binder M."/>
            <person name="Riley R."/>
            <person name="Barry K."/>
            <person name="Blanchette R.A."/>
            <person name="Henrissat B."/>
            <person name="Martinez A.T."/>
            <person name="Otillar R."/>
            <person name="Spatafora J.W."/>
            <person name="Yadav J.S."/>
            <person name="Aerts A."/>
            <person name="Benoit I."/>
            <person name="Boyd A."/>
            <person name="Carlson A."/>
            <person name="Copeland A."/>
            <person name="Coutinho P.M."/>
            <person name="de Vries R.P."/>
            <person name="Ferreira P."/>
            <person name="Findley K."/>
            <person name="Foster B."/>
            <person name="Gaskell J."/>
            <person name="Glotzer D."/>
            <person name="Gorecki P."/>
            <person name="Heitman J."/>
            <person name="Hesse C."/>
            <person name="Hori C."/>
            <person name="Igarashi K."/>
            <person name="Jurgens J.A."/>
            <person name="Kallen N."/>
            <person name="Kersten P."/>
            <person name="Kohler A."/>
            <person name="Kuees U."/>
            <person name="Kumar T.K.A."/>
            <person name="Kuo A."/>
            <person name="LaButti K."/>
            <person name="Larrondo L.F."/>
            <person name="Lindquist E."/>
            <person name="Ling A."/>
            <person name="Lombard V."/>
            <person name="Lucas S."/>
            <person name="Lundell T."/>
            <person name="Martin R."/>
            <person name="McLaughlin D.J."/>
            <person name="Morgenstern I."/>
            <person name="Morin E."/>
            <person name="Murat C."/>
            <person name="Nagy L.G."/>
            <person name="Nolan M."/>
            <person name="Ohm R.A."/>
            <person name="Patyshakuliyeva A."/>
            <person name="Rokas A."/>
            <person name="Ruiz-Duenas F.J."/>
            <person name="Sabat G."/>
            <person name="Salamov A."/>
            <person name="Samejima M."/>
            <person name="Schmutz J."/>
            <person name="Slot J.C."/>
            <person name="St John F."/>
            <person name="Stenlid J."/>
            <person name="Sun H."/>
            <person name="Sun S."/>
            <person name="Syed K."/>
            <person name="Tsang A."/>
            <person name="Wiebenga A."/>
            <person name="Young D."/>
            <person name="Pisabarro A."/>
            <person name="Eastwood D.C."/>
            <person name="Martin F."/>
            <person name="Cullen D."/>
            <person name="Grigoriev I.V."/>
            <person name="Hibbett D.S."/>
        </authorList>
    </citation>
    <scope>NUCLEOTIDE SEQUENCE [LARGE SCALE GENOMIC DNA]</scope>
    <source>
        <strain evidence="3">TFB10046</strain>
    </source>
</reference>
<feature type="compositionally biased region" description="Basic and acidic residues" evidence="1">
    <location>
        <begin position="162"/>
        <end position="172"/>
    </location>
</feature>
<protein>
    <submittedName>
        <fullName evidence="2">Uncharacterized protein</fullName>
    </submittedName>
</protein>
<feature type="region of interest" description="Disordered" evidence="1">
    <location>
        <begin position="80"/>
        <end position="172"/>
    </location>
</feature>
<gene>
    <name evidence="2" type="ORF">AURDEDRAFT_178610</name>
</gene>
<dbReference type="Proteomes" id="UP000006514">
    <property type="component" value="Unassembled WGS sequence"/>
</dbReference>
<proteinExistence type="predicted"/>
<evidence type="ECO:0000313" key="3">
    <source>
        <dbReference type="Proteomes" id="UP000006514"/>
    </source>
</evidence>
<sequence>MAKEWATGIRGPIQFRETTFRGDYIDLLQKLRDYAKANQALVVKLRRKLYKAGMAHAGVIIDTTTCSGLTKEDIERAVAMDTISDDSGDEMDLNDADDNDDDDATMGAKTGHSGAEDPAAALDLAAEDQQAEDPTPKDDKDAGPRHAKGKTKAAVADADEDSAVHDGRPELV</sequence>
<dbReference type="AlphaFoldDB" id="J0L7M5"/>
<dbReference type="KEGG" id="adl:AURDEDRAFT_178610"/>
<name>J0L7M5_AURST</name>
<dbReference type="InParanoid" id="J0L7M5"/>
<feature type="compositionally biased region" description="Basic and acidic residues" evidence="1">
    <location>
        <begin position="134"/>
        <end position="144"/>
    </location>
</feature>
<feature type="compositionally biased region" description="Acidic residues" evidence="1">
    <location>
        <begin position="83"/>
        <end position="104"/>
    </location>
</feature>
<accession>J0L7M5</accession>
<evidence type="ECO:0000256" key="1">
    <source>
        <dbReference type="SAM" id="MobiDB-lite"/>
    </source>
</evidence>
<keyword evidence="3" id="KW-1185">Reference proteome</keyword>
<organism evidence="2 3">
    <name type="scientific">Auricularia subglabra (strain TFB-10046 / SS5)</name>
    <name type="common">White-rot fungus</name>
    <name type="synonym">Auricularia delicata (strain TFB10046)</name>
    <dbReference type="NCBI Taxonomy" id="717982"/>
    <lineage>
        <taxon>Eukaryota</taxon>
        <taxon>Fungi</taxon>
        <taxon>Dikarya</taxon>
        <taxon>Basidiomycota</taxon>
        <taxon>Agaricomycotina</taxon>
        <taxon>Agaricomycetes</taxon>
        <taxon>Auriculariales</taxon>
        <taxon>Auriculariaceae</taxon>
        <taxon>Auricularia</taxon>
    </lineage>
</organism>